<evidence type="ECO:0000256" key="1">
    <source>
        <dbReference type="ARBA" id="ARBA00010531"/>
    </source>
</evidence>
<comment type="similarity">
    <text evidence="1 10 11">Belongs to the universal ribosomal protein uL1 family.</text>
</comment>
<evidence type="ECO:0000313" key="13">
    <source>
        <dbReference type="Proteomes" id="UP000297891"/>
    </source>
</evidence>
<evidence type="ECO:0000256" key="4">
    <source>
        <dbReference type="ARBA" id="ARBA00022730"/>
    </source>
</evidence>
<keyword evidence="3 10" id="KW-0820">tRNA-binding</keyword>
<comment type="subunit">
    <text evidence="10">Part of the 50S ribosomal subunit.</text>
</comment>
<comment type="caution">
    <text evidence="12">The sequence shown here is derived from an EMBL/GenBank/DDBJ whole genome shotgun (WGS) entry which is preliminary data.</text>
</comment>
<keyword evidence="8 10" id="KW-0687">Ribonucleoprotein</keyword>
<dbReference type="AlphaFoldDB" id="A0A2M9Y1W6"/>
<evidence type="ECO:0000256" key="5">
    <source>
        <dbReference type="ARBA" id="ARBA00022845"/>
    </source>
</evidence>
<dbReference type="EMBL" id="RQFP01000014">
    <property type="protein sequence ID" value="TGK91952.1"/>
    <property type="molecule type" value="Genomic_DNA"/>
</dbReference>
<reference evidence="12" key="1">
    <citation type="journal article" date="2019" name="PLoS Negl. Trop. Dis.">
        <title>Revisiting the worldwide diversity of Leptospira species in the environment.</title>
        <authorList>
            <person name="Vincent A.T."/>
            <person name="Schiettekatte O."/>
            <person name="Bourhy P."/>
            <person name="Veyrier F.J."/>
            <person name="Picardeau M."/>
        </authorList>
    </citation>
    <scope>NUCLEOTIDE SEQUENCE [LARGE SCALE GENOMIC DNA]</scope>
    <source>
        <strain evidence="12">201800277</strain>
    </source>
</reference>
<dbReference type="SUPFAM" id="SSF56808">
    <property type="entry name" value="Ribosomal protein L1"/>
    <property type="match status" value="1"/>
</dbReference>
<gene>
    <name evidence="10" type="primary">rplA</name>
    <name evidence="12" type="ORF">EHQ30_17365</name>
</gene>
<dbReference type="PANTHER" id="PTHR36427">
    <property type="entry name" value="54S RIBOSOMAL PROTEIN L1, MITOCHONDRIAL"/>
    <property type="match status" value="1"/>
</dbReference>
<protein>
    <recommendedName>
        <fullName evidence="9 10">Large ribosomal subunit protein uL1</fullName>
    </recommendedName>
</protein>
<dbReference type="GO" id="GO:0003735">
    <property type="term" value="F:structural constituent of ribosome"/>
    <property type="evidence" value="ECO:0007669"/>
    <property type="project" value="InterPro"/>
</dbReference>
<evidence type="ECO:0000256" key="9">
    <source>
        <dbReference type="ARBA" id="ARBA00035241"/>
    </source>
</evidence>
<dbReference type="GO" id="GO:0006417">
    <property type="term" value="P:regulation of translation"/>
    <property type="evidence" value="ECO:0007669"/>
    <property type="project" value="UniProtKB-KW"/>
</dbReference>
<evidence type="ECO:0000313" key="12">
    <source>
        <dbReference type="EMBL" id="TGK91952.1"/>
    </source>
</evidence>
<keyword evidence="2 10" id="KW-0678">Repressor</keyword>
<name>A0A2M9Y1W6_9LEPT</name>
<dbReference type="OrthoDB" id="9803740at2"/>
<proteinExistence type="inferred from homology"/>
<keyword evidence="5 10" id="KW-0810">Translation regulation</keyword>
<comment type="function">
    <text evidence="10">Binds directly to 23S rRNA. The L1 stalk is quite mobile in the ribosome, and is involved in E site tRNA release.</text>
</comment>
<organism evidence="12 13">
    <name type="scientific">Leptospira brenneri</name>
    <dbReference type="NCBI Taxonomy" id="2023182"/>
    <lineage>
        <taxon>Bacteria</taxon>
        <taxon>Pseudomonadati</taxon>
        <taxon>Spirochaetota</taxon>
        <taxon>Spirochaetia</taxon>
        <taxon>Leptospirales</taxon>
        <taxon>Leptospiraceae</taxon>
        <taxon>Leptospira</taxon>
    </lineage>
</organism>
<dbReference type="PANTHER" id="PTHR36427:SF3">
    <property type="entry name" value="LARGE RIBOSOMAL SUBUNIT PROTEIN UL1M"/>
    <property type="match status" value="1"/>
</dbReference>
<accession>A0A2M9Y1W6</accession>
<evidence type="ECO:0000256" key="10">
    <source>
        <dbReference type="HAMAP-Rule" id="MF_01318"/>
    </source>
</evidence>
<dbReference type="InterPro" id="IPR023674">
    <property type="entry name" value="Ribosomal_uL1-like"/>
</dbReference>
<evidence type="ECO:0000256" key="7">
    <source>
        <dbReference type="ARBA" id="ARBA00022980"/>
    </source>
</evidence>
<dbReference type="GO" id="GO:0019843">
    <property type="term" value="F:rRNA binding"/>
    <property type="evidence" value="ECO:0007669"/>
    <property type="project" value="UniProtKB-UniRule"/>
</dbReference>
<keyword evidence="7 10" id="KW-0689">Ribosomal protein</keyword>
<dbReference type="RefSeq" id="WP_004783789.1">
    <property type="nucleotide sequence ID" value="NZ_NPDQ01000004.1"/>
</dbReference>
<dbReference type="GO" id="GO:0015934">
    <property type="term" value="C:large ribosomal subunit"/>
    <property type="evidence" value="ECO:0007669"/>
    <property type="project" value="InterPro"/>
</dbReference>
<dbReference type="HAMAP" id="MF_01318_B">
    <property type="entry name" value="Ribosomal_uL1_B"/>
    <property type="match status" value="1"/>
</dbReference>
<dbReference type="PROSITE" id="PS01199">
    <property type="entry name" value="RIBOSOMAL_L1"/>
    <property type="match status" value="1"/>
</dbReference>
<dbReference type="InterPro" id="IPR028364">
    <property type="entry name" value="Ribosomal_uL1/biogenesis"/>
</dbReference>
<dbReference type="InterPro" id="IPR016095">
    <property type="entry name" value="Ribosomal_uL1_3-a/b-sand"/>
</dbReference>
<dbReference type="GeneID" id="79825547"/>
<keyword evidence="6 10" id="KW-0694">RNA-binding</keyword>
<dbReference type="CDD" id="cd00403">
    <property type="entry name" value="Ribosomal_L1"/>
    <property type="match status" value="1"/>
</dbReference>
<evidence type="ECO:0000256" key="2">
    <source>
        <dbReference type="ARBA" id="ARBA00022491"/>
    </source>
</evidence>
<dbReference type="NCBIfam" id="TIGR01169">
    <property type="entry name" value="rplA_bact"/>
    <property type="match status" value="1"/>
</dbReference>
<dbReference type="InterPro" id="IPR002143">
    <property type="entry name" value="Ribosomal_uL1"/>
</dbReference>
<dbReference type="InterPro" id="IPR023673">
    <property type="entry name" value="Ribosomal_uL1_CS"/>
</dbReference>
<dbReference type="Gene3D" id="3.30.190.20">
    <property type="match status" value="1"/>
</dbReference>
<sequence>MKRGKKYIQLKEKVDRTKAYTLGEAVGLAKATSFSKFDGTLEISTKINYKSLQNVRGTISLPHGTGKTIKVLVFCKGDKQNEAKEAGADFVGDMDLIEKVSGGWTDFDACVATPDMMKEVGKLGPVLGRKGLMPKPKAGTVTTDVAKAVKELKAGRIEYRPDKGGVVHLGVGKCSFSDDKLSDNINAVVAALMKDKPSDAKGDYLKSFSVAATMGIGVKVDVKELVNANI</sequence>
<dbReference type="Proteomes" id="UP000297891">
    <property type="component" value="Unassembled WGS sequence"/>
</dbReference>
<dbReference type="FunFam" id="3.40.50.790:FF:000001">
    <property type="entry name" value="50S ribosomal protein L1"/>
    <property type="match status" value="1"/>
</dbReference>
<keyword evidence="4 10" id="KW-0699">rRNA-binding</keyword>
<evidence type="ECO:0000256" key="6">
    <source>
        <dbReference type="ARBA" id="ARBA00022884"/>
    </source>
</evidence>
<dbReference type="PIRSF" id="PIRSF002155">
    <property type="entry name" value="Ribosomal_L1"/>
    <property type="match status" value="1"/>
</dbReference>
<dbReference type="GO" id="GO:0006412">
    <property type="term" value="P:translation"/>
    <property type="evidence" value="ECO:0007669"/>
    <property type="project" value="UniProtKB-UniRule"/>
</dbReference>
<dbReference type="Pfam" id="PF00687">
    <property type="entry name" value="Ribosomal_L1"/>
    <property type="match status" value="1"/>
</dbReference>
<keyword evidence="13" id="KW-1185">Reference proteome</keyword>
<dbReference type="InterPro" id="IPR005878">
    <property type="entry name" value="Ribosom_uL1_bac-type"/>
</dbReference>
<evidence type="ECO:0000256" key="11">
    <source>
        <dbReference type="RuleBase" id="RU000659"/>
    </source>
</evidence>
<evidence type="ECO:0000256" key="8">
    <source>
        <dbReference type="ARBA" id="ARBA00023274"/>
    </source>
</evidence>
<dbReference type="GO" id="GO:0000049">
    <property type="term" value="F:tRNA binding"/>
    <property type="evidence" value="ECO:0007669"/>
    <property type="project" value="UniProtKB-KW"/>
</dbReference>
<evidence type="ECO:0000256" key="3">
    <source>
        <dbReference type="ARBA" id="ARBA00022555"/>
    </source>
</evidence>
<comment type="function">
    <text evidence="10">Protein L1 is also a translational repressor protein, it controls the translation of the L11 operon by binding to its mRNA.</text>
</comment>
<dbReference type="Gene3D" id="3.40.50.790">
    <property type="match status" value="1"/>
</dbReference>